<reference evidence="2" key="1">
    <citation type="journal article" date="2014" name="Science">
        <title>Ancient hybridizations among the ancestral genomes of bread wheat.</title>
        <authorList>
            <consortium name="International Wheat Genome Sequencing Consortium,"/>
            <person name="Marcussen T."/>
            <person name="Sandve S.R."/>
            <person name="Heier L."/>
            <person name="Spannagl M."/>
            <person name="Pfeifer M."/>
            <person name="Jakobsen K.S."/>
            <person name="Wulff B.B."/>
            <person name="Steuernagel B."/>
            <person name="Mayer K.F."/>
            <person name="Olsen O.A."/>
        </authorList>
    </citation>
    <scope>NUCLEOTIDE SEQUENCE [LARGE SCALE GENOMIC DNA]</scope>
    <source>
        <strain evidence="2">cv. AL8/78</strain>
    </source>
</reference>
<evidence type="ECO:0000313" key="1">
    <source>
        <dbReference type="EnsemblPlants" id="AET5Gv21177400.7"/>
    </source>
</evidence>
<dbReference type="EnsemblPlants" id="AET5Gv21177400.7">
    <property type="protein sequence ID" value="AET5Gv21177400.7"/>
    <property type="gene ID" value="AET5Gv21177400"/>
</dbReference>
<proteinExistence type="predicted"/>
<reference evidence="1" key="3">
    <citation type="journal article" date="2017" name="Nature">
        <title>Genome sequence of the progenitor of the wheat D genome Aegilops tauschii.</title>
        <authorList>
            <person name="Luo M.C."/>
            <person name="Gu Y.Q."/>
            <person name="Puiu D."/>
            <person name="Wang H."/>
            <person name="Twardziok S.O."/>
            <person name="Deal K.R."/>
            <person name="Huo N."/>
            <person name="Zhu T."/>
            <person name="Wang L."/>
            <person name="Wang Y."/>
            <person name="McGuire P.E."/>
            <person name="Liu S."/>
            <person name="Long H."/>
            <person name="Ramasamy R.K."/>
            <person name="Rodriguez J.C."/>
            <person name="Van S.L."/>
            <person name="Yuan L."/>
            <person name="Wang Z."/>
            <person name="Xia Z."/>
            <person name="Xiao L."/>
            <person name="Anderson O.D."/>
            <person name="Ouyang S."/>
            <person name="Liang Y."/>
            <person name="Zimin A.V."/>
            <person name="Pertea G."/>
            <person name="Qi P."/>
            <person name="Bennetzen J.L."/>
            <person name="Dai X."/>
            <person name="Dawson M.W."/>
            <person name="Muller H.G."/>
            <person name="Kugler K."/>
            <person name="Rivarola-Duarte L."/>
            <person name="Spannagl M."/>
            <person name="Mayer K.F.X."/>
            <person name="Lu F.H."/>
            <person name="Bevan M.W."/>
            <person name="Leroy P."/>
            <person name="Li P."/>
            <person name="You F.M."/>
            <person name="Sun Q."/>
            <person name="Liu Z."/>
            <person name="Lyons E."/>
            <person name="Wicker T."/>
            <person name="Salzberg S.L."/>
            <person name="Devos K.M."/>
            <person name="Dvorak J."/>
        </authorList>
    </citation>
    <scope>NUCLEOTIDE SEQUENCE [LARGE SCALE GENOMIC DNA]</scope>
    <source>
        <strain evidence="1">cv. AL8/78</strain>
    </source>
</reference>
<dbReference type="Proteomes" id="UP000015105">
    <property type="component" value="Chromosome 5D"/>
</dbReference>
<dbReference type="AlphaFoldDB" id="A0A453MGV3"/>
<reference evidence="1" key="4">
    <citation type="submission" date="2019-03" db="UniProtKB">
        <authorList>
            <consortium name="EnsemblPlants"/>
        </authorList>
    </citation>
    <scope>IDENTIFICATION</scope>
</reference>
<sequence>DHISFAFFYHVQPRKIFYWFLHNGQFGQHISAEQSRGVEWVYPTIYQDDQVPYGRRTS</sequence>
<evidence type="ECO:0000313" key="2">
    <source>
        <dbReference type="Proteomes" id="UP000015105"/>
    </source>
</evidence>
<accession>A0A453MGV3</accession>
<name>A0A453MGV3_AEGTS</name>
<dbReference type="Gramene" id="AET5Gv21177400.7">
    <property type="protein sequence ID" value="AET5Gv21177400.7"/>
    <property type="gene ID" value="AET5Gv21177400"/>
</dbReference>
<reference evidence="1" key="5">
    <citation type="journal article" date="2021" name="G3 (Bethesda)">
        <title>Aegilops tauschii genome assembly Aet v5.0 features greater sequence contiguity and improved annotation.</title>
        <authorList>
            <person name="Wang L."/>
            <person name="Zhu T."/>
            <person name="Rodriguez J.C."/>
            <person name="Deal K.R."/>
            <person name="Dubcovsky J."/>
            <person name="McGuire P.E."/>
            <person name="Lux T."/>
            <person name="Spannagl M."/>
            <person name="Mayer K.F.X."/>
            <person name="Baldrich P."/>
            <person name="Meyers B.C."/>
            <person name="Huo N."/>
            <person name="Gu Y.Q."/>
            <person name="Zhou H."/>
            <person name="Devos K.M."/>
            <person name="Bennetzen J.L."/>
            <person name="Unver T."/>
            <person name="Budak H."/>
            <person name="Gulick P.J."/>
            <person name="Galiba G."/>
            <person name="Kalapos B."/>
            <person name="Nelson D.R."/>
            <person name="Li P."/>
            <person name="You F.M."/>
            <person name="Luo M.C."/>
            <person name="Dvorak J."/>
        </authorList>
    </citation>
    <scope>NUCLEOTIDE SEQUENCE [LARGE SCALE GENOMIC DNA]</scope>
    <source>
        <strain evidence="1">cv. AL8/78</strain>
    </source>
</reference>
<organism evidence="1 2">
    <name type="scientific">Aegilops tauschii subsp. strangulata</name>
    <name type="common">Goatgrass</name>
    <dbReference type="NCBI Taxonomy" id="200361"/>
    <lineage>
        <taxon>Eukaryota</taxon>
        <taxon>Viridiplantae</taxon>
        <taxon>Streptophyta</taxon>
        <taxon>Embryophyta</taxon>
        <taxon>Tracheophyta</taxon>
        <taxon>Spermatophyta</taxon>
        <taxon>Magnoliopsida</taxon>
        <taxon>Liliopsida</taxon>
        <taxon>Poales</taxon>
        <taxon>Poaceae</taxon>
        <taxon>BOP clade</taxon>
        <taxon>Pooideae</taxon>
        <taxon>Triticodae</taxon>
        <taxon>Triticeae</taxon>
        <taxon>Triticinae</taxon>
        <taxon>Aegilops</taxon>
    </lineage>
</organism>
<keyword evidence="2" id="KW-1185">Reference proteome</keyword>
<protein>
    <submittedName>
        <fullName evidence="1">Uncharacterized protein</fullName>
    </submittedName>
</protein>
<reference evidence="2" key="2">
    <citation type="journal article" date="2017" name="Nat. Plants">
        <title>The Aegilops tauschii genome reveals multiple impacts of transposons.</title>
        <authorList>
            <person name="Zhao G."/>
            <person name="Zou C."/>
            <person name="Li K."/>
            <person name="Wang K."/>
            <person name="Li T."/>
            <person name="Gao L."/>
            <person name="Zhang X."/>
            <person name="Wang H."/>
            <person name="Yang Z."/>
            <person name="Liu X."/>
            <person name="Jiang W."/>
            <person name="Mao L."/>
            <person name="Kong X."/>
            <person name="Jiao Y."/>
            <person name="Jia J."/>
        </authorList>
    </citation>
    <scope>NUCLEOTIDE SEQUENCE [LARGE SCALE GENOMIC DNA]</scope>
    <source>
        <strain evidence="2">cv. AL8/78</strain>
    </source>
</reference>